<dbReference type="CDD" id="cd17744">
    <property type="entry name" value="BRCT_MDC1_rpt1"/>
    <property type="match status" value="1"/>
</dbReference>
<dbReference type="SMART" id="SM00292">
    <property type="entry name" value="BRCT"/>
    <property type="match status" value="1"/>
</dbReference>
<dbReference type="CDD" id="cd18432">
    <property type="entry name" value="BRCT_PAXIP1_rpt6_like"/>
    <property type="match status" value="1"/>
</dbReference>
<comment type="subcellular location">
    <subcellularLocation>
        <location evidence="1">Nucleus</location>
    </subcellularLocation>
</comment>
<dbReference type="SUPFAM" id="SSF52113">
    <property type="entry name" value="BRCT domain"/>
    <property type="match status" value="1"/>
</dbReference>
<feature type="compositionally biased region" description="Polar residues" evidence="4">
    <location>
        <begin position="593"/>
        <end position="604"/>
    </location>
</feature>
<feature type="domain" description="BRCT" evidence="5">
    <location>
        <begin position="864"/>
        <end position="928"/>
    </location>
</feature>
<dbReference type="InterPro" id="IPR001357">
    <property type="entry name" value="BRCT_dom"/>
</dbReference>
<evidence type="ECO:0000313" key="7">
    <source>
        <dbReference type="Proteomes" id="UP001161247"/>
    </source>
</evidence>
<feature type="region of interest" description="Disordered" evidence="4">
    <location>
        <begin position="188"/>
        <end position="218"/>
    </location>
</feature>
<feature type="region of interest" description="Disordered" evidence="4">
    <location>
        <begin position="506"/>
        <end position="692"/>
    </location>
</feature>
<dbReference type="GO" id="GO:0005634">
    <property type="term" value="C:nucleus"/>
    <property type="evidence" value="ECO:0007669"/>
    <property type="project" value="UniProtKB-SubCell"/>
</dbReference>
<feature type="compositionally biased region" description="Basic and acidic residues" evidence="4">
    <location>
        <begin position="1"/>
        <end position="10"/>
    </location>
</feature>
<keyword evidence="3" id="KW-0539">Nucleus</keyword>
<evidence type="ECO:0000256" key="4">
    <source>
        <dbReference type="SAM" id="MobiDB-lite"/>
    </source>
</evidence>
<gene>
    <name evidence="6" type="ORF">OLC1_LOCUS24502</name>
</gene>
<feature type="region of interest" description="Disordered" evidence="4">
    <location>
        <begin position="1"/>
        <end position="46"/>
    </location>
</feature>
<dbReference type="Pfam" id="PF16589">
    <property type="entry name" value="BRCT_2"/>
    <property type="match status" value="1"/>
</dbReference>
<proteinExistence type="predicted"/>
<feature type="region of interest" description="Disordered" evidence="4">
    <location>
        <begin position="761"/>
        <end position="798"/>
    </location>
</feature>
<dbReference type="Pfam" id="PF16770">
    <property type="entry name" value="RTT107_BRCT_5"/>
    <property type="match status" value="1"/>
</dbReference>
<keyword evidence="7" id="KW-1185">Reference proteome</keyword>
<dbReference type="PANTHER" id="PTHR23196">
    <property type="entry name" value="PAX TRANSCRIPTION ACTIVATION DOMAIN INTERACTING PROTEIN"/>
    <property type="match status" value="1"/>
</dbReference>
<sequence length="1073" mass="118161">MARLGDDSEKTQPVQSESDTDFSDAETVDFDAELPTHELPGDELNDDDIELEYDGLQYFQDTVPVDDNAFPYEDAFDTQKLDLDGETQVMDVCDGTQEVNLYGDTQVVDDCDGEILLLGEDGEEIHETEVLGGTQELSDDDSKRNGGANPEVLLGSLSNEGHSSGSTIRGFTSIRVASLRQSGLAARQNGMLCRRDSTKAGNDANQKNDPEQNDPQVKEFGNAYKLGGSAVRKLFKDDVAPECRQGNDATETIDGTGGDSLFAFRQEAGLSYISSQEPGDLSQADALDFVDKFLKLNAIESSEEVTRTKTFGEKSKPVSVAKGTKSLAKKASANNVERESKIFKWDDDVEDEGGGEFFQKKKDLFFDSGARRRRTVAQCRKRPCLDSKHSLTSQPIGEKKIICCNGKLKDASFSDSKLLSKNSRATIEVLEPKEPSFKRNLLNELNEEMDTTGDRLVDVGTGEGLPNNQDVGIDTQMAADAMETLHFAEHIGNVRNISERNKVDEFQSLDRSSKKKRARPSNVNVVTRRSKRGKGTDESSRGSPLSSLNQSKHGSKQSGAELSNREPRGNCEKLSPVPQFVRQTKKDGIPVSCDQSGETHATISSRKKSLRANSLQEELGSFTPVSHRTRGSIKVSRSKVENSQSSSIVGSEVGGLVQPDTFSRGKRTQSKLSVANAEKNSSSKRSKIDSTSYSVDLVQCQKEQPSECGDGKIVEKTVDNGKSLDVNGSRINGSMVKGRRSRHSGAKRDVANTISADVGKVSLSEKASPTKRLKQSASANTTPTGSRTPRSNASPICMGDEYHKQSCRKNLLRSSLMKELDSIKTTDCHEFTGAMKHSRKRRDITNVRALFSRHLDPDVMTHQKKILAKLGASVASSMSDATHFITDAFVRTRNMLEAIAYGKPVVTQLWLESCGQANCFIDEKNHILRDAKKEREFGFSMPVSLARAQQHPLLQGRRVFMTPNTKPGKEILAGLVKAVHGLAVERLGRSALKDEKLPDDILILSCEEDYGICVPFLEKGAAVYSSELLLNGIVTQRLEYERHRLFMENIKKTRSTLWLKKNGQQYTPVCRSR</sequence>
<dbReference type="InterPro" id="IPR036420">
    <property type="entry name" value="BRCT_dom_sf"/>
</dbReference>
<feature type="region of interest" description="Disordered" evidence="4">
    <location>
        <begin position="724"/>
        <end position="748"/>
    </location>
</feature>
<organism evidence="6 7">
    <name type="scientific">Oldenlandia corymbosa var. corymbosa</name>
    <dbReference type="NCBI Taxonomy" id="529605"/>
    <lineage>
        <taxon>Eukaryota</taxon>
        <taxon>Viridiplantae</taxon>
        <taxon>Streptophyta</taxon>
        <taxon>Embryophyta</taxon>
        <taxon>Tracheophyta</taxon>
        <taxon>Spermatophyta</taxon>
        <taxon>Magnoliopsida</taxon>
        <taxon>eudicotyledons</taxon>
        <taxon>Gunneridae</taxon>
        <taxon>Pentapetalae</taxon>
        <taxon>asterids</taxon>
        <taxon>lamiids</taxon>
        <taxon>Gentianales</taxon>
        <taxon>Rubiaceae</taxon>
        <taxon>Rubioideae</taxon>
        <taxon>Spermacoceae</taxon>
        <taxon>Hedyotis-Oldenlandia complex</taxon>
        <taxon>Oldenlandia</taxon>
    </lineage>
</organism>
<feature type="compositionally biased region" description="Polar residues" evidence="4">
    <location>
        <begin position="775"/>
        <end position="794"/>
    </location>
</feature>
<evidence type="ECO:0000256" key="1">
    <source>
        <dbReference type="ARBA" id="ARBA00004123"/>
    </source>
</evidence>
<name>A0AAV1EG78_OLDCO</name>
<feature type="compositionally biased region" description="Acidic residues" evidence="4">
    <location>
        <begin position="18"/>
        <end position="32"/>
    </location>
</feature>
<dbReference type="EMBL" id="OX459126">
    <property type="protein sequence ID" value="CAI9118693.1"/>
    <property type="molecule type" value="Genomic_DNA"/>
</dbReference>
<reference evidence="6" key="1">
    <citation type="submission" date="2023-03" db="EMBL/GenBank/DDBJ databases">
        <authorList>
            <person name="Julca I."/>
        </authorList>
    </citation>
    <scope>NUCLEOTIDE SEQUENCE</scope>
</reference>
<keyword evidence="2" id="KW-0227">DNA damage</keyword>
<accession>A0AAV1EG78</accession>
<evidence type="ECO:0000259" key="5">
    <source>
        <dbReference type="PROSITE" id="PS50172"/>
    </source>
</evidence>
<dbReference type="Proteomes" id="UP001161247">
    <property type="component" value="Chromosome 9"/>
</dbReference>
<feature type="region of interest" description="Disordered" evidence="4">
    <location>
        <begin position="129"/>
        <end position="166"/>
    </location>
</feature>
<evidence type="ECO:0000256" key="3">
    <source>
        <dbReference type="ARBA" id="ARBA00023242"/>
    </source>
</evidence>
<dbReference type="Gene3D" id="3.40.50.10190">
    <property type="entry name" value="BRCT domain"/>
    <property type="match status" value="2"/>
</dbReference>
<dbReference type="PANTHER" id="PTHR23196:SF1">
    <property type="entry name" value="PAX-INTERACTING PROTEIN 1"/>
    <property type="match status" value="1"/>
</dbReference>
<dbReference type="PROSITE" id="PS50172">
    <property type="entry name" value="BRCT"/>
    <property type="match status" value="1"/>
</dbReference>
<dbReference type="GO" id="GO:0006974">
    <property type="term" value="P:DNA damage response"/>
    <property type="evidence" value="ECO:0007669"/>
    <property type="project" value="UniProtKB-KW"/>
</dbReference>
<protein>
    <submittedName>
        <fullName evidence="6">OLC1v1020294C2</fullName>
    </submittedName>
</protein>
<dbReference type="AlphaFoldDB" id="A0AAV1EG78"/>
<feature type="compositionally biased region" description="Polar residues" evidence="4">
    <location>
        <begin position="541"/>
        <end position="561"/>
    </location>
</feature>
<dbReference type="InterPro" id="IPR051579">
    <property type="entry name" value="DDR_Transcriptional_Reg"/>
</dbReference>
<evidence type="ECO:0000313" key="6">
    <source>
        <dbReference type="EMBL" id="CAI9118693.1"/>
    </source>
</evidence>
<evidence type="ECO:0000256" key="2">
    <source>
        <dbReference type="ARBA" id="ARBA00022763"/>
    </source>
</evidence>
<feature type="compositionally biased region" description="Polar residues" evidence="4">
    <location>
        <begin position="156"/>
        <end position="166"/>
    </location>
</feature>